<evidence type="ECO:0000256" key="1">
    <source>
        <dbReference type="ARBA" id="ARBA00004651"/>
    </source>
</evidence>
<feature type="transmembrane region" description="Helical" evidence="6">
    <location>
        <begin position="1361"/>
        <end position="1378"/>
    </location>
</feature>
<feature type="domain" description="Na+/H+ antiporter MnhB subunit-related protein" evidence="8">
    <location>
        <begin position="403"/>
        <end position="522"/>
    </location>
</feature>
<evidence type="ECO:0000256" key="6">
    <source>
        <dbReference type="SAM" id="Phobius"/>
    </source>
</evidence>
<proteinExistence type="predicted"/>
<feature type="domain" description="NADH:quinone oxidoreductase/Mrp antiporter transmembrane" evidence="7">
    <location>
        <begin position="1117"/>
        <end position="1408"/>
    </location>
</feature>
<feature type="transmembrane region" description="Helical" evidence="6">
    <location>
        <begin position="1186"/>
        <end position="1208"/>
    </location>
</feature>
<feature type="transmembrane region" description="Helical" evidence="6">
    <location>
        <begin position="1150"/>
        <end position="1174"/>
    </location>
</feature>
<feature type="transmembrane region" description="Helical" evidence="6">
    <location>
        <begin position="159"/>
        <end position="186"/>
    </location>
</feature>
<dbReference type="InterPro" id="IPR050586">
    <property type="entry name" value="CPA3_Na-H_Antiporter_D"/>
</dbReference>
<dbReference type="Pfam" id="PF03334">
    <property type="entry name" value="PhaG_MnhG_YufB"/>
    <property type="match status" value="1"/>
</dbReference>
<feature type="transmembrane region" description="Helical" evidence="6">
    <location>
        <begin position="1437"/>
        <end position="1458"/>
    </location>
</feature>
<keyword evidence="3 6" id="KW-0812">Transmembrane</keyword>
<reference evidence="10" key="1">
    <citation type="submission" date="2021-02" db="EMBL/GenBank/DDBJ databases">
        <authorList>
            <person name="Dougan E. K."/>
            <person name="Rhodes N."/>
            <person name="Thang M."/>
            <person name="Chan C."/>
        </authorList>
    </citation>
    <scope>NUCLEOTIDE SEQUENCE</scope>
</reference>
<evidence type="ECO:0000259" key="9">
    <source>
        <dbReference type="Pfam" id="PF13244"/>
    </source>
</evidence>
<organism evidence="10 11">
    <name type="scientific">Symbiodinium pilosum</name>
    <name type="common">Dinoflagellate</name>
    <dbReference type="NCBI Taxonomy" id="2952"/>
    <lineage>
        <taxon>Eukaryota</taxon>
        <taxon>Sar</taxon>
        <taxon>Alveolata</taxon>
        <taxon>Dinophyceae</taxon>
        <taxon>Suessiales</taxon>
        <taxon>Symbiodiniaceae</taxon>
        <taxon>Symbiodinium</taxon>
    </lineage>
</organism>
<protein>
    <submittedName>
        <fullName evidence="10">NuoN protein</fullName>
    </submittedName>
</protein>
<comment type="caution">
    <text evidence="10">The sequence shown here is derived from an EMBL/GenBank/DDBJ whole genome shotgun (WGS) entry which is preliminary data.</text>
</comment>
<dbReference type="GO" id="GO:0008324">
    <property type="term" value="F:monoatomic cation transmembrane transporter activity"/>
    <property type="evidence" value="ECO:0007669"/>
    <property type="project" value="InterPro"/>
</dbReference>
<keyword evidence="5 6" id="KW-0472">Membrane</keyword>
<evidence type="ECO:0000313" key="10">
    <source>
        <dbReference type="EMBL" id="CAE7635497.1"/>
    </source>
</evidence>
<feature type="transmembrane region" description="Helical" evidence="6">
    <location>
        <begin position="1229"/>
        <end position="1255"/>
    </location>
</feature>
<feature type="transmembrane region" description="Helical" evidence="6">
    <location>
        <begin position="117"/>
        <end position="138"/>
    </location>
</feature>
<dbReference type="InterPro" id="IPR005133">
    <property type="entry name" value="PhaG_MnhG_YufB"/>
</dbReference>
<dbReference type="PANTHER" id="PTHR42703:SF1">
    <property type="entry name" value="NA(+)_H(+) ANTIPORTER SUBUNIT D1"/>
    <property type="match status" value="1"/>
</dbReference>
<feature type="transmembrane region" description="Helical" evidence="6">
    <location>
        <begin position="713"/>
        <end position="736"/>
    </location>
</feature>
<dbReference type="Pfam" id="PF04039">
    <property type="entry name" value="MnhB"/>
    <property type="match status" value="1"/>
</dbReference>
<feature type="transmembrane region" description="Helical" evidence="6">
    <location>
        <begin position="786"/>
        <end position="805"/>
    </location>
</feature>
<feature type="transmembrane region" description="Helical" evidence="6">
    <location>
        <begin position="1317"/>
        <end position="1341"/>
    </location>
</feature>
<feature type="transmembrane region" description="Helical" evidence="6">
    <location>
        <begin position="843"/>
        <end position="862"/>
    </location>
</feature>
<keyword evidence="4 6" id="KW-1133">Transmembrane helix</keyword>
<dbReference type="PANTHER" id="PTHR42703">
    <property type="entry name" value="NADH DEHYDROGENASE"/>
    <property type="match status" value="1"/>
</dbReference>
<feature type="transmembrane region" description="Helical" evidence="6">
    <location>
        <begin position="206"/>
        <end position="228"/>
    </location>
</feature>
<dbReference type="GO" id="GO:0015297">
    <property type="term" value="F:antiporter activity"/>
    <property type="evidence" value="ECO:0007669"/>
    <property type="project" value="InterPro"/>
</dbReference>
<evidence type="ECO:0000256" key="5">
    <source>
        <dbReference type="ARBA" id="ARBA00023136"/>
    </source>
</evidence>
<feature type="domain" description="MrpA C-terminal/MbhD" evidence="9">
    <location>
        <begin position="219"/>
        <end position="283"/>
    </location>
</feature>
<feature type="transmembrane region" description="Helical" evidence="6">
    <location>
        <begin position="1267"/>
        <end position="1285"/>
    </location>
</feature>
<feature type="transmembrane region" description="Helical" evidence="6">
    <location>
        <begin position="883"/>
        <end position="904"/>
    </location>
</feature>
<dbReference type="Proteomes" id="UP000649617">
    <property type="component" value="Unassembled WGS sequence"/>
</dbReference>
<evidence type="ECO:0000256" key="2">
    <source>
        <dbReference type="ARBA" id="ARBA00022475"/>
    </source>
</evidence>
<sequence length="1473" mass="155144">MGFFKRDVFSLHLSYRLIPFWGWLAIELVKSNLEVARIVLSPKMPITPTVVQLTAQTKNPVLQAILGNSITLTPGTVTLDDHEGELLVHCLTRQGADALLEGDMNRTSTDMQLGLDILSWGLLAGGGLFVLIGGIGIMRLPDLYTRMHAASLTDTMGTVMILLGIMLQAGLSLAAVKLAAIAVFLLLTGPTATYALANAAMLSGHAAVTVLFGIFLLTLLVISAIGIVRAENLFTAVMLTGIFSLLMASNFFVLDAADVALTEAAVGAGVSTVLLLGALALIPPNENRPKGVRWLALSVVTLTALTVGYATFEKPRLGDPEAPVHQHVAPWYLEQTPVLIDIPNVVTAVLGSYRGYDTLGEVIVVLTAGIGVLFLLGLPGAFGDRKPEDVAGGRTYLSHHLVPQVVGQLLIPFIILFALYVQFHGEYGPGGGFQAGAIFAAALILFALIQGEREALVLIPPRVLVVLMATGALLYGSVGLVTMLLGANFLEYGVLSSNPVAGQQWGIILIELGVGISVLILTAIVVGISTIALGLAVVVRIYEAYGTIEDDEIQQADTQECVLTYAMGGWPAPFGIELRIDALNALLLLVTTGASSVALLSGRVSLARDLPEGQQPLFYAAWMIALTGLSGIAVTGDAFNVFVFMEISSLAGYILVAAGPDRRALTATIKYLVMGTIGATFYLIGVGLVYMMTGTLNFADMEGRLVEVGDQTPILVAAGFITVGLALKAAVFPLHVWLPNAYHHAPHMVTAFMAACTTKVALYVLLRFDFVVFQGNLTGHMTQYAGFLAPLAILGILVGSAVAVVEGHLKRLLAYSSVAQIGYILLGASFGDVQGLTAAFTHMFNHALAKGGLFLVLAAFALQTSGLRMTDIAGLARRMPLTSAALLILGASLVGIPGTAGFVSKWLLLSAAFQQGPLGIAAVAVVVLSSLAGVVYVWKIVEQLYFGEPPETSAATASNAGAIPFKSEAPAMLLLGIWVVALANIYFGLFPGFTVSLSESAAMGAILISMTGRWPNLRETITLVTAVSVALVVASLVPEVMDGGRPALMVAELFDGLQIAFTVEPLGMLFGALAATLWIVNSIYSIGYMRGNNEKKQTRFYVCFAIAIAAALGVAFAGNLLTLFLCYEILTLSTYPLVSHKGDKATVASARVYLGILLGTSIGLLLPAIIWTYLVAGTLTFAPEGILAGHISGPAVGLLLALFVFGVGKAAVMPVHKWLPAAMVAPTPVSALLHAVAVVKAGVFTITKVIIYVFGVDNLFSEPSSGWLMYAAAFTILAASVVALRQTNLKRMLAYSTIGQLSYVIMAAALLKPLSEIGAAVHIVAHAFGKITLFFAAGAIYTAAKKTELSQLSGIGARMPWTMAAFTIGALSMIGVPPTGGFVSKWFILAGAFESDNYVAIFTIIASTALNAAYFLPIIFAAWFGREAEGGKDHGEAPWPMVLALSLTALATLGFFFFNQPVLDLESQLVSQM</sequence>
<feature type="transmembrane region" description="Helical" evidence="6">
    <location>
        <begin position="433"/>
        <end position="451"/>
    </location>
</feature>
<evidence type="ECO:0000313" key="11">
    <source>
        <dbReference type="Proteomes" id="UP000649617"/>
    </source>
</evidence>
<dbReference type="Pfam" id="PF01899">
    <property type="entry name" value="MNHE"/>
    <property type="match status" value="1"/>
</dbReference>
<feature type="transmembrane region" description="Helical" evidence="6">
    <location>
        <begin position="401"/>
        <end position="421"/>
    </location>
</feature>
<feature type="transmembrane region" description="Helical" evidence="6">
    <location>
        <begin position="505"/>
        <end position="538"/>
    </location>
</feature>
<dbReference type="GO" id="GO:0098662">
    <property type="term" value="P:inorganic cation transmembrane transport"/>
    <property type="evidence" value="ECO:0007669"/>
    <property type="project" value="InterPro"/>
</dbReference>
<dbReference type="Gene3D" id="1.10.287.3510">
    <property type="match status" value="1"/>
</dbReference>
<gene>
    <name evidence="10" type="primary">nuoN</name>
    <name evidence="10" type="ORF">SPIL2461_LOCUS16737</name>
</gene>
<feature type="transmembrane region" description="Helical" evidence="6">
    <location>
        <begin position="971"/>
        <end position="989"/>
    </location>
</feature>
<feature type="transmembrane region" description="Helical" evidence="6">
    <location>
        <begin position="233"/>
        <end position="253"/>
    </location>
</feature>
<feature type="transmembrane region" description="Helical" evidence="6">
    <location>
        <begin position="1398"/>
        <end position="1425"/>
    </location>
</feature>
<feature type="transmembrane region" description="Helical" evidence="6">
    <location>
        <begin position="671"/>
        <end position="693"/>
    </location>
</feature>
<feature type="transmembrane region" description="Helical" evidence="6">
    <location>
        <begin position="259"/>
        <end position="282"/>
    </location>
</feature>
<feature type="transmembrane region" description="Helical" evidence="6">
    <location>
        <begin position="748"/>
        <end position="766"/>
    </location>
</feature>
<evidence type="ECO:0000259" key="8">
    <source>
        <dbReference type="Pfam" id="PF04039"/>
    </source>
</evidence>
<keyword evidence="11" id="KW-1185">Reference proteome</keyword>
<feature type="transmembrane region" description="Helical" evidence="6">
    <location>
        <begin position="1100"/>
        <end position="1116"/>
    </location>
</feature>
<dbReference type="Pfam" id="PF13244">
    <property type="entry name" value="MbhD"/>
    <property type="match status" value="1"/>
</dbReference>
<dbReference type="InterPro" id="IPR001750">
    <property type="entry name" value="ND/Mrp_TM"/>
</dbReference>
<dbReference type="NCBIfam" id="NF009161">
    <property type="entry name" value="PRK12507.1"/>
    <property type="match status" value="1"/>
</dbReference>
<dbReference type="OrthoDB" id="448513at2759"/>
<dbReference type="GO" id="GO:0005886">
    <property type="term" value="C:plasma membrane"/>
    <property type="evidence" value="ECO:0007669"/>
    <property type="project" value="UniProtKB-SubCell"/>
</dbReference>
<dbReference type="InterPro" id="IPR025383">
    <property type="entry name" value="MrpA_C/MbhD"/>
</dbReference>
<dbReference type="NCBIfam" id="NF009162">
    <property type="entry name" value="PRK12508.1"/>
    <property type="match status" value="1"/>
</dbReference>
<feature type="transmembrane region" description="Helical" evidence="6">
    <location>
        <begin position="812"/>
        <end position="831"/>
    </location>
</feature>
<feature type="transmembrane region" description="Helical" evidence="6">
    <location>
        <begin position="294"/>
        <end position="312"/>
    </location>
</feature>
<feature type="transmembrane region" description="Helical" evidence="6">
    <location>
        <begin position="1292"/>
        <end position="1311"/>
    </location>
</feature>
<dbReference type="InterPro" id="IPR007182">
    <property type="entry name" value="MnhB"/>
</dbReference>
<feature type="transmembrane region" description="Helical" evidence="6">
    <location>
        <begin position="617"/>
        <end position="635"/>
    </location>
</feature>
<dbReference type="NCBIfam" id="NF009159">
    <property type="entry name" value="PRK12504.1"/>
    <property type="match status" value="1"/>
</dbReference>
<feature type="transmembrane region" description="Helical" evidence="6">
    <location>
        <begin position="1122"/>
        <end position="1138"/>
    </location>
</feature>
<evidence type="ECO:0000256" key="4">
    <source>
        <dbReference type="ARBA" id="ARBA00022989"/>
    </source>
</evidence>
<keyword evidence="2" id="KW-1003">Cell membrane</keyword>
<dbReference type="NCBIfam" id="TIGR01300">
    <property type="entry name" value="CPA3_mnhG_phaG"/>
    <property type="match status" value="1"/>
</dbReference>
<dbReference type="EMBL" id="CAJNIZ010042748">
    <property type="protein sequence ID" value="CAE7635497.1"/>
    <property type="molecule type" value="Genomic_DNA"/>
</dbReference>
<comment type="subcellular location">
    <subcellularLocation>
        <location evidence="1">Cell membrane</location>
        <topology evidence="1">Multi-pass membrane protein</topology>
    </subcellularLocation>
</comment>
<feature type="transmembrane region" description="Helical" evidence="6">
    <location>
        <begin position="1057"/>
        <end position="1080"/>
    </location>
</feature>
<accession>A0A812VJ64</accession>
<evidence type="ECO:0000256" key="3">
    <source>
        <dbReference type="ARBA" id="ARBA00022692"/>
    </source>
</evidence>
<feature type="transmembrane region" description="Helical" evidence="6">
    <location>
        <begin position="916"/>
        <end position="938"/>
    </location>
</feature>
<evidence type="ECO:0000259" key="7">
    <source>
        <dbReference type="Pfam" id="PF00361"/>
    </source>
</evidence>
<name>A0A812VJ64_SYMPI</name>
<feature type="transmembrane region" description="Helical" evidence="6">
    <location>
        <begin position="463"/>
        <end position="485"/>
    </location>
</feature>
<feature type="domain" description="NADH:quinone oxidoreductase/Mrp antiporter transmembrane" evidence="7">
    <location>
        <begin position="637"/>
        <end position="927"/>
    </location>
</feature>
<feature type="transmembrane region" description="Helical" evidence="6">
    <location>
        <begin position="362"/>
        <end position="381"/>
    </location>
</feature>
<dbReference type="PRINTS" id="PR01434">
    <property type="entry name" value="NADHDHGNASE5"/>
</dbReference>
<dbReference type="InterPro" id="IPR002758">
    <property type="entry name" value="Cation_antiport_E"/>
</dbReference>
<dbReference type="Pfam" id="PF00361">
    <property type="entry name" value="Proton_antipo_M"/>
    <property type="match status" value="2"/>
</dbReference>